<evidence type="ECO:0000313" key="1">
    <source>
        <dbReference type="EMBL" id="CAB4143769.1"/>
    </source>
</evidence>
<sequence length="72" mass="8722">MMLEWIKIRDEVTCEVYYKLWDENLTKYVIQINEVNKSYKVQILNHQPFHVKRLKVAKEASQHIYEQIGAVK</sequence>
<proteinExistence type="predicted"/>
<organism evidence="1">
    <name type="scientific">uncultured Caudovirales phage</name>
    <dbReference type="NCBI Taxonomy" id="2100421"/>
    <lineage>
        <taxon>Viruses</taxon>
        <taxon>Duplodnaviria</taxon>
        <taxon>Heunggongvirae</taxon>
        <taxon>Uroviricota</taxon>
        <taxon>Caudoviricetes</taxon>
        <taxon>Peduoviridae</taxon>
        <taxon>Maltschvirus</taxon>
        <taxon>Maltschvirus maltsch</taxon>
    </lineage>
</organism>
<reference evidence="1" key="1">
    <citation type="submission" date="2020-04" db="EMBL/GenBank/DDBJ databases">
        <authorList>
            <person name="Chiriac C."/>
            <person name="Salcher M."/>
            <person name="Ghai R."/>
            <person name="Kavagutti S V."/>
        </authorList>
    </citation>
    <scope>NUCLEOTIDE SEQUENCE</scope>
</reference>
<gene>
    <name evidence="1" type="ORF">UFOVP447_231</name>
</gene>
<protein>
    <submittedName>
        <fullName evidence="1">Uncharacterized protein</fullName>
    </submittedName>
</protein>
<dbReference type="EMBL" id="LR796423">
    <property type="protein sequence ID" value="CAB4143769.1"/>
    <property type="molecule type" value="Genomic_DNA"/>
</dbReference>
<accession>A0A6J5MJI2</accession>
<name>A0A6J5MJI2_9CAUD</name>